<evidence type="ECO:0000256" key="1">
    <source>
        <dbReference type="ARBA" id="ARBA00000085"/>
    </source>
</evidence>
<dbReference type="PANTHER" id="PTHR43047:SF72">
    <property type="entry name" value="OSMOSENSING HISTIDINE PROTEIN KINASE SLN1"/>
    <property type="match status" value="1"/>
</dbReference>
<feature type="domain" description="Response regulatory" evidence="9">
    <location>
        <begin position="663"/>
        <end position="776"/>
    </location>
</feature>
<dbReference type="InterPro" id="IPR011006">
    <property type="entry name" value="CheY-like_superfamily"/>
</dbReference>
<evidence type="ECO:0000313" key="11">
    <source>
        <dbReference type="Proteomes" id="UP000651475"/>
    </source>
</evidence>
<keyword evidence="3 6" id="KW-0597">Phosphoprotein</keyword>
<dbReference type="CDD" id="cd16922">
    <property type="entry name" value="HATPase_EvgS-ArcB-TorS-like"/>
    <property type="match status" value="1"/>
</dbReference>
<organism evidence="10 11">
    <name type="scientific">Parabacteroides hominis</name>
    <dbReference type="NCBI Taxonomy" id="2763057"/>
    <lineage>
        <taxon>Bacteria</taxon>
        <taxon>Pseudomonadati</taxon>
        <taxon>Bacteroidota</taxon>
        <taxon>Bacteroidia</taxon>
        <taxon>Bacteroidales</taxon>
        <taxon>Tannerellaceae</taxon>
        <taxon>Parabacteroides</taxon>
    </lineage>
</organism>
<dbReference type="PRINTS" id="PR00344">
    <property type="entry name" value="BCTRLSENSOR"/>
</dbReference>
<comment type="caution">
    <text evidence="10">The sequence shown here is derived from an EMBL/GenBank/DDBJ whole genome shotgun (WGS) entry which is preliminary data.</text>
</comment>
<dbReference type="InterPro" id="IPR001789">
    <property type="entry name" value="Sig_transdc_resp-reg_receiver"/>
</dbReference>
<accession>A0ABR7DSY1</accession>
<dbReference type="SUPFAM" id="SSF47384">
    <property type="entry name" value="Homodimeric domain of signal transducing histidine kinase"/>
    <property type="match status" value="1"/>
</dbReference>
<protein>
    <recommendedName>
        <fullName evidence="2">histidine kinase</fullName>
        <ecNumber evidence="2">2.7.13.3</ecNumber>
    </recommendedName>
</protein>
<dbReference type="SMART" id="SM00387">
    <property type="entry name" value="HATPase_c"/>
    <property type="match status" value="1"/>
</dbReference>
<evidence type="ECO:0000256" key="5">
    <source>
        <dbReference type="ARBA" id="ARBA00022777"/>
    </source>
</evidence>
<reference evidence="10 11" key="1">
    <citation type="submission" date="2020-08" db="EMBL/GenBank/DDBJ databases">
        <title>Genome public.</title>
        <authorList>
            <person name="Liu C."/>
            <person name="Sun Q."/>
        </authorList>
    </citation>
    <scope>NUCLEOTIDE SEQUENCE [LARGE SCALE GENOMIC DNA]</scope>
    <source>
        <strain evidence="10 11">NSJ-79</strain>
    </source>
</reference>
<keyword evidence="5" id="KW-0418">Kinase</keyword>
<dbReference type="CDD" id="cd17546">
    <property type="entry name" value="REC_hyHK_CKI1_RcsC-like"/>
    <property type="match status" value="1"/>
</dbReference>
<dbReference type="Proteomes" id="UP000651475">
    <property type="component" value="Unassembled WGS sequence"/>
</dbReference>
<dbReference type="Gene3D" id="1.10.287.130">
    <property type="match status" value="1"/>
</dbReference>
<evidence type="ECO:0000256" key="7">
    <source>
        <dbReference type="SAM" id="Phobius"/>
    </source>
</evidence>
<dbReference type="SMART" id="SM00388">
    <property type="entry name" value="HisKA"/>
    <property type="match status" value="1"/>
</dbReference>
<dbReference type="PROSITE" id="PS50110">
    <property type="entry name" value="RESPONSE_REGULATORY"/>
    <property type="match status" value="1"/>
</dbReference>
<evidence type="ECO:0000259" key="8">
    <source>
        <dbReference type="PROSITE" id="PS50109"/>
    </source>
</evidence>
<gene>
    <name evidence="10" type="ORF">H8S65_14785</name>
</gene>
<sequence length="783" mass="89568">MNEQLGNSYIYANNYKIMTGLASNPIFSLMDVNIHSGEMAGGCFYLGKDLGRTMGQVVEEVLKGRKPTDIPWINVGPAETWLCYNVLQMSGIPDSRYPDDAVYLFAPPTFLEQYWGILLFSISAVLVFFYWNSTKHRKKEMALFGKYKMLFNNMPIAYFKHRLLKDEKGNVTGYVVEDANALYSNSLLGQRNPVGSQGNSSDPGFDEYLKMYQEVLRCNKPYSFEYHLKANNSYYEFKVTPASEPDVVDVYAIETTKLHNTQALVESINHKLAMALDVANIVPWKWDLVRHTILCDVKRPLEIQSEEPQNVEEALSVPERDYFSKIHKDDRQRVEQAYANLIQGNVKKVREEYRVLYREDNHTNFEWVEAQATIDARDEIGRPLTLVGSSVVITRRKKMELELLSAKNRAEESNRLKSAFLANMSHEIRTPLNAIVGFSNILSSTDKLEEKQEYVAIIENNNTLLLQLINDILDISKIEAGTLEFIYTDFNVNDMMYELEQTFRLRVKDKPIEIICEISLPFCHIHSEKNRLMQVLINMLTNAVKFTEQGSISLGYREQQDGMLYFYVTDTGCGIPQDKKEMVFGRFIKLNSFQQGTGLGLSICETIVNKLGGRIGVDSVEGSGSRFWFTIPYNPVSIDPSQQAAEKNLLLSERRVVEQSKLKILIAEDTDSNYRLFETILMKDYQLLHARNGQEAVEMFREHEPHLILMDINMPVMNGYEAVEQIRKLSTVVPIIAVTAYAFEQDEQKILHSGFDAYTSKPINATMLKGKITTLLARSLILI</sequence>
<dbReference type="Pfam" id="PF00512">
    <property type="entry name" value="HisKA"/>
    <property type="match status" value="1"/>
</dbReference>
<dbReference type="Pfam" id="PF00072">
    <property type="entry name" value="Response_reg"/>
    <property type="match status" value="1"/>
</dbReference>
<dbReference type="Gene3D" id="3.30.565.10">
    <property type="entry name" value="Histidine kinase-like ATPase, C-terminal domain"/>
    <property type="match status" value="1"/>
</dbReference>
<dbReference type="EC" id="2.7.13.3" evidence="2"/>
<dbReference type="Pfam" id="PF02518">
    <property type="entry name" value="HATPase_c"/>
    <property type="match status" value="1"/>
</dbReference>
<dbReference type="CDD" id="cd00082">
    <property type="entry name" value="HisKA"/>
    <property type="match status" value="1"/>
</dbReference>
<dbReference type="SUPFAM" id="SSF52172">
    <property type="entry name" value="CheY-like"/>
    <property type="match status" value="1"/>
</dbReference>
<dbReference type="PROSITE" id="PS50109">
    <property type="entry name" value="HIS_KIN"/>
    <property type="match status" value="1"/>
</dbReference>
<dbReference type="InterPro" id="IPR036097">
    <property type="entry name" value="HisK_dim/P_sf"/>
</dbReference>
<dbReference type="InterPro" id="IPR003594">
    <property type="entry name" value="HATPase_dom"/>
</dbReference>
<dbReference type="Gene3D" id="3.30.450.20">
    <property type="entry name" value="PAS domain"/>
    <property type="match status" value="1"/>
</dbReference>
<evidence type="ECO:0000256" key="3">
    <source>
        <dbReference type="ARBA" id="ARBA00022553"/>
    </source>
</evidence>
<comment type="catalytic activity">
    <reaction evidence="1">
        <text>ATP + protein L-histidine = ADP + protein N-phospho-L-histidine.</text>
        <dbReference type="EC" id="2.7.13.3"/>
    </reaction>
</comment>
<dbReference type="InterPro" id="IPR003661">
    <property type="entry name" value="HisK_dim/P_dom"/>
</dbReference>
<evidence type="ECO:0000256" key="2">
    <source>
        <dbReference type="ARBA" id="ARBA00012438"/>
    </source>
</evidence>
<dbReference type="InterPro" id="IPR036890">
    <property type="entry name" value="HATPase_C_sf"/>
</dbReference>
<feature type="domain" description="Histidine kinase" evidence="8">
    <location>
        <begin position="423"/>
        <end position="635"/>
    </location>
</feature>
<proteinExistence type="predicted"/>
<keyword evidence="4" id="KW-0808">Transferase</keyword>
<dbReference type="InterPro" id="IPR005467">
    <property type="entry name" value="His_kinase_dom"/>
</dbReference>
<name>A0ABR7DSY1_9BACT</name>
<evidence type="ECO:0000256" key="6">
    <source>
        <dbReference type="PROSITE-ProRule" id="PRU00169"/>
    </source>
</evidence>
<dbReference type="SMART" id="SM00448">
    <property type="entry name" value="REC"/>
    <property type="match status" value="1"/>
</dbReference>
<dbReference type="SUPFAM" id="SSF55874">
    <property type="entry name" value="ATPase domain of HSP90 chaperone/DNA topoisomerase II/histidine kinase"/>
    <property type="match status" value="1"/>
</dbReference>
<evidence type="ECO:0000313" key="10">
    <source>
        <dbReference type="EMBL" id="MBC5634017.1"/>
    </source>
</evidence>
<dbReference type="InterPro" id="IPR035965">
    <property type="entry name" value="PAS-like_dom_sf"/>
</dbReference>
<keyword evidence="7" id="KW-0812">Transmembrane</keyword>
<dbReference type="RefSeq" id="WP_186930672.1">
    <property type="nucleotide sequence ID" value="NZ_JACOOJ010000029.1"/>
</dbReference>
<feature type="transmembrane region" description="Helical" evidence="7">
    <location>
        <begin position="113"/>
        <end position="131"/>
    </location>
</feature>
<dbReference type="PANTHER" id="PTHR43047">
    <property type="entry name" value="TWO-COMPONENT HISTIDINE PROTEIN KINASE"/>
    <property type="match status" value="1"/>
</dbReference>
<dbReference type="InterPro" id="IPR004358">
    <property type="entry name" value="Sig_transdc_His_kin-like_C"/>
</dbReference>
<evidence type="ECO:0000256" key="4">
    <source>
        <dbReference type="ARBA" id="ARBA00022679"/>
    </source>
</evidence>
<dbReference type="EMBL" id="JACOOJ010000029">
    <property type="protein sequence ID" value="MBC5634017.1"/>
    <property type="molecule type" value="Genomic_DNA"/>
</dbReference>
<keyword evidence="11" id="KW-1185">Reference proteome</keyword>
<keyword evidence="7" id="KW-0472">Membrane</keyword>
<dbReference type="SUPFAM" id="SSF55785">
    <property type="entry name" value="PYP-like sensor domain (PAS domain)"/>
    <property type="match status" value="1"/>
</dbReference>
<evidence type="ECO:0000259" key="9">
    <source>
        <dbReference type="PROSITE" id="PS50110"/>
    </source>
</evidence>
<keyword evidence="7" id="KW-1133">Transmembrane helix</keyword>
<feature type="modified residue" description="4-aspartylphosphate" evidence="6">
    <location>
        <position position="711"/>
    </location>
</feature>
<dbReference type="Gene3D" id="3.40.50.2300">
    <property type="match status" value="1"/>
</dbReference>